<dbReference type="Pfam" id="PF05726">
    <property type="entry name" value="Pirin_C"/>
    <property type="match status" value="1"/>
</dbReference>
<dbReference type="InterPro" id="IPR012093">
    <property type="entry name" value="Pirin"/>
</dbReference>
<evidence type="ECO:0000313" key="5">
    <source>
        <dbReference type="EMBL" id="GAA0854475.1"/>
    </source>
</evidence>
<comment type="caution">
    <text evidence="5">The sequence shown here is derived from an EMBL/GenBank/DDBJ whole genome shotgun (WGS) entry which is preliminary data.</text>
</comment>
<dbReference type="InterPro" id="IPR003829">
    <property type="entry name" value="Pirin_N_dom"/>
</dbReference>
<evidence type="ECO:0000259" key="3">
    <source>
        <dbReference type="Pfam" id="PF02678"/>
    </source>
</evidence>
<dbReference type="InterPro" id="IPR014710">
    <property type="entry name" value="RmlC-like_jellyroll"/>
</dbReference>
<organism evidence="5 6">
    <name type="scientific">Aliiglaciecola litoralis</name>
    <dbReference type="NCBI Taxonomy" id="582857"/>
    <lineage>
        <taxon>Bacteria</taxon>
        <taxon>Pseudomonadati</taxon>
        <taxon>Pseudomonadota</taxon>
        <taxon>Gammaproteobacteria</taxon>
        <taxon>Alteromonadales</taxon>
        <taxon>Alteromonadaceae</taxon>
        <taxon>Aliiglaciecola</taxon>
    </lineage>
</organism>
<sequence length="280" mass="30687">MDSQLNTRTIVKVVSASSTQDGAGVKLKRVIGQSALRHLDPFLMLDEFGADDPNDYLAGFPSHPHRGFQTVTYMLEGKMQHKDSEGNHGVIEKGGIQWMNAGKGIIHEEMPQHSDKPLHGFQLWVNLPASEKMSPPDYQDIQADQVPVIINANTEVKLLAGHYLGQTGPVSTQTVEPLFLDITFNDDDEITIPLPSEHNGFVYCYQQQVEISGQPFEKGQLAVLSNGQRVVIKGGSNAKCIVVAAAPLNEPIVQYGPFVMNTEAQIQQAIADFQAGRLTI</sequence>
<feature type="domain" description="Pirin N-terminal" evidence="3">
    <location>
        <begin position="25"/>
        <end position="125"/>
    </location>
</feature>
<accession>A0ABN1LED5</accession>
<dbReference type="CDD" id="cd02247">
    <property type="entry name" value="cupin_pirin_C"/>
    <property type="match status" value="1"/>
</dbReference>
<feature type="domain" description="Pirin C-terminal" evidence="4">
    <location>
        <begin position="180"/>
        <end position="278"/>
    </location>
</feature>
<dbReference type="SUPFAM" id="SSF51182">
    <property type="entry name" value="RmlC-like cupins"/>
    <property type="match status" value="1"/>
</dbReference>
<dbReference type="PIRSF" id="PIRSF006232">
    <property type="entry name" value="Pirin"/>
    <property type="match status" value="1"/>
</dbReference>
<evidence type="ECO:0000256" key="1">
    <source>
        <dbReference type="ARBA" id="ARBA00008416"/>
    </source>
</evidence>
<evidence type="ECO:0000259" key="4">
    <source>
        <dbReference type="Pfam" id="PF05726"/>
    </source>
</evidence>
<dbReference type="Proteomes" id="UP001500359">
    <property type="component" value="Unassembled WGS sequence"/>
</dbReference>
<dbReference type="EMBL" id="BAAAFD010000002">
    <property type="protein sequence ID" value="GAA0854475.1"/>
    <property type="molecule type" value="Genomic_DNA"/>
</dbReference>
<proteinExistence type="inferred from homology"/>
<dbReference type="PANTHER" id="PTHR13903:SF8">
    <property type="entry name" value="PIRIN"/>
    <property type="match status" value="1"/>
</dbReference>
<dbReference type="InterPro" id="IPR008778">
    <property type="entry name" value="Pirin_C_dom"/>
</dbReference>
<dbReference type="Gene3D" id="2.60.120.10">
    <property type="entry name" value="Jelly Rolls"/>
    <property type="match status" value="2"/>
</dbReference>
<dbReference type="Pfam" id="PF02678">
    <property type="entry name" value="Pirin"/>
    <property type="match status" value="1"/>
</dbReference>
<gene>
    <name evidence="5" type="ORF">GCM10009114_10360</name>
</gene>
<comment type="similarity">
    <text evidence="1 2">Belongs to the pirin family.</text>
</comment>
<name>A0ABN1LED5_9ALTE</name>
<keyword evidence="6" id="KW-1185">Reference proteome</keyword>
<dbReference type="CDD" id="cd02909">
    <property type="entry name" value="cupin_pirin_N"/>
    <property type="match status" value="1"/>
</dbReference>
<dbReference type="InterPro" id="IPR011051">
    <property type="entry name" value="RmlC_Cupin_sf"/>
</dbReference>
<dbReference type="PANTHER" id="PTHR13903">
    <property type="entry name" value="PIRIN-RELATED"/>
    <property type="match status" value="1"/>
</dbReference>
<evidence type="ECO:0000256" key="2">
    <source>
        <dbReference type="RuleBase" id="RU003457"/>
    </source>
</evidence>
<protein>
    <submittedName>
        <fullName evidence="5">Pirin family protein</fullName>
    </submittedName>
</protein>
<reference evidence="5 6" key="1">
    <citation type="journal article" date="2019" name="Int. J. Syst. Evol. Microbiol.">
        <title>The Global Catalogue of Microorganisms (GCM) 10K type strain sequencing project: providing services to taxonomists for standard genome sequencing and annotation.</title>
        <authorList>
            <consortium name="The Broad Institute Genomics Platform"/>
            <consortium name="The Broad Institute Genome Sequencing Center for Infectious Disease"/>
            <person name="Wu L."/>
            <person name="Ma J."/>
        </authorList>
    </citation>
    <scope>NUCLEOTIDE SEQUENCE [LARGE SCALE GENOMIC DNA]</scope>
    <source>
        <strain evidence="5 6">JCM 15896</strain>
    </source>
</reference>
<dbReference type="RefSeq" id="WP_343857217.1">
    <property type="nucleotide sequence ID" value="NZ_BAAAFD010000002.1"/>
</dbReference>
<evidence type="ECO:0000313" key="6">
    <source>
        <dbReference type="Proteomes" id="UP001500359"/>
    </source>
</evidence>